<keyword evidence="5" id="KW-0441">Lipid A biosynthesis</keyword>
<protein>
    <recommendedName>
        <fullName evidence="3 10">Lipid-A-disaccharide synthase</fullName>
        <ecNumber evidence="2 10">2.4.1.182</ecNumber>
    </recommendedName>
</protein>
<comment type="function">
    <text evidence="1">Condensation of UDP-2,3-diacylglucosamine and 2,3-diacylglucosamine-1-phosphate to form lipid A disaccharide, a precursor of lipid A, a phosphorylated glycolipid that anchors the lipopolysaccharide to the outer membrane of the cell.</text>
</comment>
<keyword evidence="7 11" id="KW-0808">Transferase</keyword>
<evidence type="ECO:0000256" key="6">
    <source>
        <dbReference type="ARBA" id="ARBA00022676"/>
    </source>
</evidence>
<evidence type="ECO:0000256" key="2">
    <source>
        <dbReference type="ARBA" id="ARBA00012687"/>
    </source>
</evidence>
<dbReference type="GO" id="GO:0005543">
    <property type="term" value="F:phospholipid binding"/>
    <property type="evidence" value="ECO:0007669"/>
    <property type="project" value="TreeGrafter"/>
</dbReference>
<keyword evidence="8" id="KW-0443">Lipid metabolism</keyword>
<dbReference type="GO" id="GO:0009245">
    <property type="term" value="P:lipid A biosynthetic process"/>
    <property type="evidence" value="ECO:0007669"/>
    <property type="project" value="UniProtKB-UniRule"/>
</dbReference>
<dbReference type="EC" id="2.4.1.182" evidence="2 10"/>
<evidence type="ECO:0000256" key="3">
    <source>
        <dbReference type="ARBA" id="ARBA00020902"/>
    </source>
</evidence>
<dbReference type="SUPFAM" id="SSF53756">
    <property type="entry name" value="UDP-Glycosyltransferase/glycogen phosphorylase"/>
    <property type="match status" value="1"/>
</dbReference>
<evidence type="ECO:0000256" key="8">
    <source>
        <dbReference type="ARBA" id="ARBA00023098"/>
    </source>
</evidence>
<proteinExistence type="predicted"/>
<keyword evidence="6 11" id="KW-0328">Glycosyltransferase</keyword>
<dbReference type="Pfam" id="PF02684">
    <property type="entry name" value="LpxB"/>
    <property type="match status" value="1"/>
</dbReference>
<gene>
    <name evidence="11" type="ORF">EHT87_03555</name>
</gene>
<dbReference type="AlphaFoldDB" id="A0A3P1CWX8"/>
<evidence type="ECO:0000256" key="10">
    <source>
        <dbReference type="NCBIfam" id="TIGR00215"/>
    </source>
</evidence>
<evidence type="ECO:0000256" key="4">
    <source>
        <dbReference type="ARBA" id="ARBA00022516"/>
    </source>
</evidence>
<name>A0A3P1CWX8_9BACT</name>
<comment type="catalytic activity">
    <reaction evidence="9">
        <text>a lipid X + a UDP-2-N,3-O-bis[(3R)-3-hydroxyacyl]-alpha-D-glucosamine = a lipid A disaccharide + UDP + H(+)</text>
        <dbReference type="Rhea" id="RHEA:67828"/>
        <dbReference type="ChEBI" id="CHEBI:15378"/>
        <dbReference type="ChEBI" id="CHEBI:58223"/>
        <dbReference type="ChEBI" id="CHEBI:137748"/>
        <dbReference type="ChEBI" id="CHEBI:176338"/>
        <dbReference type="ChEBI" id="CHEBI:176343"/>
        <dbReference type="EC" id="2.4.1.182"/>
    </reaction>
</comment>
<keyword evidence="4" id="KW-0444">Lipid biosynthesis</keyword>
<evidence type="ECO:0000313" key="12">
    <source>
        <dbReference type="Proteomes" id="UP000274271"/>
    </source>
</evidence>
<dbReference type="PANTHER" id="PTHR30372">
    <property type="entry name" value="LIPID-A-DISACCHARIDE SYNTHASE"/>
    <property type="match status" value="1"/>
</dbReference>
<sequence length="380" mass="42910">MTYYLIAGERSGDLHGGNLIKAIGRYDSQARFRAWGGEQMEEAGATLVRHYREMAFMGFLEVVQNLGTIRRNLRDCQQDVLTTRPDVLILIDYAGFNLRMARFAKKHGIRVFYYISPKVWAWNQKRALKIKAVVDQLFVIFPFEVDFYKKYEYKVDYVGNPLMDAIAGFQIDPEFRKKNGLSDKPIIALLPGSRHQEVSIMLPMMMETIPHFPDYQFVVSGVSNLPESLYTESMQGFPTTPVVVDAAYDLLSVADAALVTSGTATLETALLNVPEVVCYKMSWVTYQVASRLIAVPYISLVNLILRREAVRELKQYELTTENLVQELTKILPGGSEHERQRADYAELREKVGGPGASDRAGELMVSYLRTNGPSGRPAVN</sequence>
<reference evidence="11 12" key="1">
    <citation type="submission" date="2018-11" db="EMBL/GenBank/DDBJ databases">
        <authorList>
            <person name="Zhou Z."/>
            <person name="Wang G."/>
        </authorList>
    </citation>
    <scope>NUCLEOTIDE SEQUENCE [LARGE SCALE GENOMIC DNA]</scope>
    <source>
        <strain evidence="11 12">KCTC42998</strain>
    </source>
</reference>
<dbReference type="EMBL" id="RQJP01000001">
    <property type="protein sequence ID" value="RRB17374.1"/>
    <property type="molecule type" value="Genomic_DNA"/>
</dbReference>
<dbReference type="PANTHER" id="PTHR30372:SF4">
    <property type="entry name" value="LIPID-A-DISACCHARIDE SYNTHASE, MITOCHONDRIAL-RELATED"/>
    <property type="match status" value="1"/>
</dbReference>
<evidence type="ECO:0000256" key="7">
    <source>
        <dbReference type="ARBA" id="ARBA00022679"/>
    </source>
</evidence>
<dbReference type="InterPro" id="IPR003835">
    <property type="entry name" value="Glyco_trans_19"/>
</dbReference>
<dbReference type="RefSeq" id="WP_124903923.1">
    <property type="nucleotide sequence ID" value="NZ_RQJP01000001.1"/>
</dbReference>
<dbReference type="OrthoDB" id="9801642at2"/>
<evidence type="ECO:0000256" key="5">
    <source>
        <dbReference type="ARBA" id="ARBA00022556"/>
    </source>
</evidence>
<dbReference type="NCBIfam" id="TIGR00215">
    <property type="entry name" value="lpxB"/>
    <property type="match status" value="1"/>
</dbReference>
<evidence type="ECO:0000256" key="1">
    <source>
        <dbReference type="ARBA" id="ARBA00002056"/>
    </source>
</evidence>
<evidence type="ECO:0000313" key="11">
    <source>
        <dbReference type="EMBL" id="RRB17374.1"/>
    </source>
</evidence>
<dbReference type="Proteomes" id="UP000274271">
    <property type="component" value="Unassembled WGS sequence"/>
</dbReference>
<organism evidence="11 12">
    <name type="scientific">Larkinella knui</name>
    <dbReference type="NCBI Taxonomy" id="2025310"/>
    <lineage>
        <taxon>Bacteria</taxon>
        <taxon>Pseudomonadati</taxon>
        <taxon>Bacteroidota</taxon>
        <taxon>Cytophagia</taxon>
        <taxon>Cytophagales</taxon>
        <taxon>Spirosomataceae</taxon>
        <taxon>Larkinella</taxon>
    </lineage>
</organism>
<dbReference type="GO" id="GO:0016020">
    <property type="term" value="C:membrane"/>
    <property type="evidence" value="ECO:0007669"/>
    <property type="project" value="GOC"/>
</dbReference>
<comment type="caution">
    <text evidence="11">The sequence shown here is derived from an EMBL/GenBank/DDBJ whole genome shotgun (WGS) entry which is preliminary data.</text>
</comment>
<accession>A0A3P1CWX8</accession>
<evidence type="ECO:0000256" key="9">
    <source>
        <dbReference type="ARBA" id="ARBA00048975"/>
    </source>
</evidence>
<keyword evidence="12" id="KW-1185">Reference proteome</keyword>
<dbReference type="GO" id="GO:0008915">
    <property type="term" value="F:lipid-A-disaccharide synthase activity"/>
    <property type="evidence" value="ECO:0007669"/>
    <property type="project" value="UniProtKB-UniRule"/>
</dbReference>